<reference evidence="3" key="1">
    <citation type="submission" date="2009-05" db="EMBL/GenBank/DDBJ databases">
        <title>Molecular cloning and nucleotide sequence analysis of genes from Tityus discrepans cDNA library.</title>
        <authorList>
            <person name="D'Suze G."/>
            <person name="Schwartz E.F."/>
            <person name="Garcia B.I."/>
            <person name="Sevcik C."/>
            <person name="Possani L.D."/>
        </authorList>
    </citation>
    <scope>NUCLEOTIDE SEQUENCE</scope>
    <source>
        <tissue evidence="3">Venom gland</tissue>
    </source>
</reference>
<organism evidence="3">
    <name type="scientific">Tityus discrepans</name>
    <name type="common">Venezuelan scorpion</name>
    <dbReference type="NCBI Taxonomy" id="57059"/>
    <lineage>
        <taxon>Eukaryota</taxon>
        <taxon>Metazoa</taxon>
        <taxon>Ecdysozoa</taxon>
        <taxon>Arthropoda</taxon>
        <taxon>Chelicerata</taxon>
        <taxon>Arachnida</taxon>
        <taxon>Scorpiones</taxon>
        <taxon>Buthida</taxon>
        <taxon>Buthoidea</taxon>
        <taxon>Buthidae</taxon>
        <taxon>Tityus</taxon>
    </lineage>
</organism>
<sequence>MNFQRFAILFIVLISFSEISKAAPDDRYLPTLHLAREDTYNFKEKRDNSRGNLQISDTERQVPAPFGRMDNKRGFGNGGGTGK</sequence>
<feature type="region of interest" description="Disordered" evidence="1">
    <location>
        <begin position="43"/>
        <end position="83"/>
    </location>
</feature>
<accession>C9X4I5</accession>
<proteinExistence type="evidence at transcript level"/>
<dbReference type="AlphaFoldDB" id="C9X4I5"/>
<evidence type="ECO:0000256" key="1">
    <source>
        <dbReference type="SAM" id="MobiDB-lite"/>
    </source>
</evidence>
<evidence type="ECO:0000256" key="2">
    <source>
        <dbReference type="SAM" id="SignalP"/>
    </source>
</evidence>
<feature type="chain" id="PRO_5003004961" evidence="2">
    <location>
        <begin position="23"/>
        <end position="83"/>
    </location>
</feature>
<protein>
    <submittedName>
        <fullName evidence="3">Uncharacterized protein</fullName>
    </submittedName>
</protein>
<dbReference type="EMBL" id="FN392263">
    <property type="protein sequence ID" value="CAY61897.1"/>
    <property type="molecule type" value="mRNA"/>
</dbReference>
<name>C9X4I5_TITDI</name>
<keyword evidence="2" id="KW-0732">Signal</keyword>
<evidence type="ECO:0000313" key="3">
    <source>
        <dbReference type="EMBL" id="CAY61897.1"/>
    </source>
</evidence>
<feature type="signal peptide" evidence="2">
    <location>
        <begin position="1"/>
        <end position="22"/>
    </location>
</feature>